<evidence type="ECO:0000256" key="5">
    <source>
        <dbReference type="SAM" id="MobiDB-lite"/>
    </source>
</evidence>
<dbReference type="InterPro" id="IPR018492">
    <property type="entry name" value="Ribosomal_eL8/Nhp2"/>
</dbReference>
<organism evidence="7">
    <name type="scientific">Bursaphelenchus xylophilus</name>
    <name type="common">Pinewood nematode worm</name>
    <name type="synonym">Aphelenchoides xylophilus</name>
    <dbReference type="NCBI Taxonomy" id="6326"/>
    <lineage>
        <taxon>Eukaryota</taxon>
        <taxon>Metazoa</taxon>
        <taxon>Ecdysozoa</taxon>
        <taxon>Nematoda</taxon>
        <taxon>Chromadorea</taxon>
        <taxon>Rhabditida</taxon>
        <taxon>Tylenchina</taxon>
        <taxon>Tylenchomorpha</taxon>
        <taxon>Aphelenchoidea</taxon>
        <taxon>Aphelenchoididae</taxon>
        <taxon>Bursaphelenchus</taxon>
    </lineage>
</organism>
<dbReference type="InterPro" id="IPR050257">
    <property type="entry name" value="eL8/uL1-like"/>
</dbReference>
<dbReference type="PROSITE" id="PS01082">
    <property type="entry name" value="RIBOSOMAL_L7AE"/>
    <property type="match status" value="1"/>
</dbReference>
<evidence type="ECO:0000256" key="2">
    <source>
        <dbReference type="ARBA" id="ARBA00022980"/>
    </source>
</evidence>
<dbReference type="InterPro" id="IPR029064">
    <property type="entry name" value="Ribosomal_eL30-like_sf"/>
</dbReference>
<dbReference type="InterPro" id="IPR001921">
    <property type="entry name" value="Ribosomal_eL8_euk"/>
</dbReference>
<evidence type="ECO:0000256" key="4">
    <source>
        <dbReference type="RuleBase" id="RU367042"/>
    </source>
</evidence>
<protein>
    <recommendedName>
        <fullName evidence="4">60S ribosomal protein L7a</fullName>
    </recommendedName>
</protein>
<evidence type="ECO:0000256" key="1">
    <source>
        <dbReference type="ARBA" id="ARBA00007337"/>
    </source>
</evidence>
<evidence type="ECO:0000256" key="3">
    <source>
        <dbReference type="ARBA" id="ARBA00023274"/>
    </source>
</evidence>
<sequence length="307" mass="35315">MRVNLSACRDACPRPGIWPNNLQRPRGFSPQVWVVMKGQLVNPSLASWKTKKVAPPPAQLRKTDAKKEEKTSLFEKRTRSFGIGQDIQHKRDLTRFVKWPKYIRLQRQKAVLQKRLKIPPPINQFRLALEKNNARKVFELLDKYRPETDEAKKERLRKRAEERKAGKPETVTKRPGGVRFGINNVTKLIENKKASLVVIAHDVDPLEIVLFLPALCRRFDVPYVIVKGKARLGQVVHRKNCAAIALTDVLPEHRTLLKNVTEVATANFNERGDELRKNWGGGIMSQRSQARANKIEKARQRELIHKS</sequence>
<keyword evidence="2 4" id="KW-0689">Ribosomal protein</keyword>
<evidence type="ECO:0000313" key="7">
    <source>
        <dbReference type="EMBL" id="ACZ13338.1"/>
    </source>
</evidence>
<comment type="function">
    <text evidence="4">Component of the ribosome.</text>
</comment>
<dbReference type="FunFam" id="3.30.1330.30:FF:000003">
    <property type="entry name" value="60S ribosomal protein L7a"/>
    <property type="match status" value="1"/>
</dbReference>
<name>D1MBR4_BURXY</name>
<dbReference type="SUPFAM" id="SSF55315">
    <property type="entry name" value="L30e-like"/>
    <property type="match status" value="1"/>
</dbReference>
<feature type="domain" description="Ribosomal protein eL8/eL30/eS12/Gadd45" evidence="6">
    <location>
        <begin position="172"/>
        <end position="246"/>
    </location>
</feature>
<dbReference type="EMBL" id="GU130145">
    <property type="protein sequence ID" value="ACZ13338.1"/>
    <property type="molecule type" value="mRNA"/>
</dbReference>
<evidence type="ECO:0000259" key="6">
    <source>
        <dbReference type="Pfam" id="PF01248"/>
    </source>
</evidence>
<dbReference type="AlphaFoldDB" id="D1MBR4"/>
<dbReference type="GO" id="GO:0003723">
    <property type="term" value="F:RNA binding"/>
    <property type="evidence" value="ECO:0007669"/>
    <property type="project" value="UniProtKB-UniRule"/>
</dbReference>
<proteinExistence type="evidence at transcript level"/>
<feature type="compositionally biased region" description="Basic and acidic residues" evidence="5">
    <location>
        <begin position="293"/>
        <end position="307"/>
    </location>
</feature>
<dbReference type="PANTHER" id="PTHR23105">
    <property type="entry name" value="RIBOSOMAL PROTEIN L7AE FAMILY MEMBER"/>
    <property type="match status" value="1"/>
</dbReference>
<dbReference type="InterPro" id="IPR004038">
    <property type="entry name" value="Ribosomal_eL8/eL30/eS12/Gad45"/>
</dbReference>
<feature type="region of interest" description="Disordered" evidence="5">
    <location>
        <begin position="151"/>
        <end position="173"/>
    </location>
</feature>
<dbReference type="GO" id="GO:0022625">
    <property type="term" value="C:cytosolic large ribosomal subunit"/>
    <property type="evidence" value="ECO:0007669"/>
    <property type="project" value="UniProtKB-UniRule"/>
</dbReference>
<dbReference type="Gene3D" id="3.30.1330.30">
    <property type="match status" value="1"/>
</dbReference>
<dbReference type="InterPro" id="IPR004037">
    <property type="entry name" value="Ribosomal_eL8-like_CS"/>
</dbReference>
<feature type="compositionally biased region" description="Basic and acidic residues" evidence="5">
    <location>
        <begin position="151"/>
        <end position="172"/>
    </location>
</feature>
<accession>D1MBR4</accession>
<dbReference type="PRINTS" id="PR00882">
    <property type="entry name" value="RIBOSOMALL7A"/>
</dbReference>
<dbReference type="PRINTS" id="PR00881">
    <property type="entry name" value="L7ARS6FAMILY"/>
</dbReference>
<feature type="region of interest" description="Disordered" evidence="5">
    <location>
        <begin position="286"/>
        <end position="307"/>
    </location>
</feature>
<reference evidence="7" key="1">
    <citation type="submission" date="2009-10" db="EMBL/GenBank/DDBJ databases">
        <authorList>
            <person name="Koh Y.H."/>
            <person name="Lee D.-W."/>
            <person name="Um Y."/>
            <person name="Lee Y."/>
            <person name="Kang J.S."/>
            <person name="Lee S.H."/>
            <person name="Choi J.Y."/>
            <person name="Je Y.H."/>
            <person name="Lim K.J."/>
        </authorList>
    </citation>
    <scope>NUCLEOTIDE SEQUENCE</scope>
</reference>
<dbReference type="Pfam" id="PF01248">
    <property type="entry name" value="Ribosomal_L7Ae"/>
    <property type="match status" value="1"/>
</dbReference>
<comment type="similarity">
    <text evidence="1 4">Belongs to the eukaryotic ribosomal protein eL8 family.</text>
</comment>
<keyword evidence="3 4" id="KW-0687">Ribonucleoprotein</keyword>
<dbReference type="GO" id="GO:0042254">
    <property type="term" value="P:ribosome biogenesis"/>
    <property type="evidence" value="ECO:0007669"/>
    <property type="project" value="InterPro"/>
</dbReference>